<feature type="transmembrane region" description="Helical" evidence="2">
    <location>
        <begin position="67"/>
        <end position="89"/>
    </location>
</feature>
<evidence type="ECO:0000256" key="1">
    <source>
        <dbReference type="ARBA" id="ARBA00005801"/>
    </source>
</evidence>
<dbReference type="PANTHER" id="PTHR30487:SF0">
    <property type="entry name" value="PREPILIN LEADER PEPTIDASE_N-METHYLTRANSFERASE-RELATED"/>
    <property type="match status" value="1"/>
</dbReference>
<dbReference type="PANTHER" id="PTHR30487">
    <property type="entry name" value="TYPE 4 PREPILIN-LIKE PROTEINS LEADER PEPTIDE-PROCESSING ENZYME"/>
    <property type="match status" value="1"/>
</dbReference>
<keyword evidence="2" id="KW-0812">Transmembrane</keyword>
<reference evidence="4 5" key="1">
    <citation type="submission" date="2019-05" db="EMBL/GenBank/DDBJ databases">
        <title>Arcobacter cibarius and Arcobacter thereius providing challenges in identification an antibiotic susceptibility and Quinolone resistance.</title>
        <authorList>
            <person name="Busch A."/>
            <person name="Hanel I."/>
            <person name="Hotzel H."/>
            <person name="Tomaso H."/>
        </authorList>
    </citation>
    <scope>NUCLEOTIDE SEQUENCE [LARGE SCALE GENOMIC DNA]</scope>
    <source>
        <strain evidence="4 5">16CS0831-2</strain>
    </source>
</reference>
<feature type="transmembrane region" description="Helical" evidence="2">
    <location>
        <begin position="154"/>
        <end position="174"/>
    </location>
</feature>
<evidence type="ECO:0000313" key="4">
    <source>
        <dbReference type="EMBL" id="TLT01846.1"/>
    </source>
</evidence>
<proteinExistence type="inferred from homology"/>
<dbReference type="Pfam" id="PF01478">
    <property type="entry name" value="Peptidase_A24"/>
    <property type="match status" value="1"/>
</dbReference>
<sequence length="178" mass="20125">MISIKDKGDLVEFDIVWAVALVVYIINLLALSFYDLKFRAVPDYLLLIALITSFFVTKFDFFEALKNAFICTGAIVLLNFIVTFYIQNIKSRILKDETLKTQTALGEGDIPLIASIGVVLGLQATVFAIFLSAFIAIIHAIYLKFSKKENEIPFIPSLVVGFFIEYFFSVSTMIKDFY</sequence>
<dbReference type="InterPro" id="IPR000045">
    <property type="entry name" value="Prepilin_IV_endopep_pep"/>
</dbReference>
<feature type="domain" description="Prepilin type IV endopeptidase peptidase" evidence="3">
    <location>
        <begin position="23"/>
        <end position="141"/>
    </location>
</feature>
<dbReference type="Gene3D" id="1.20.120.1220">
    <property type="match status" value="1"/>
</dbReference>
<name>A0ABY2V861_9BACT</name>
<keyword evidence="2" id="KW-1133">Transmembrane helix</keyword>
<organism evidence="4 5">
    <name type="scientific">Aliarcobacter cibarius</name>
    <dbReference type="NCBI Taxonomy" id="255507"/>
    <lineage>
        <taxon>Bacteria</taxon>
        <taxon>Pseudomonadati</taxon>
        <taxon>Campylobacterota</taxon>
        <taxon>Epsilonproteobacteria</taxon>
        <taxon>Campylobacterales</taxon>
        <taxon>Arcobacteraceae</taxon>
        <taxon>Aliarcobacter</taxon>
    </lineage>
</organism>
<protein>
    <submittedName>
        <fullName evidence="4">Prepilin peptidase</fullName>
    </submittedName>
</protein>
<dbReference type="EMBL" id="VBUC01000001">
    <property type="protein sequence ID" value="TLT01846.1"/>
    <property type="molecule type" value="Genomic_DNA"/>
</dbReference>
<comment type="caution">
    <text evidence="4">The sequence shown here is derived from an EMBL/GenBank/DDBJ whole genome shotgun (WGS) entry which is preliminary data.</text>
</comment>
<comment type="similarity">
    <text evidence="1">Belongs to the peptidase A24 family.</text>
</comment>
<evidence type="ECO:0000256" key="2">
    <source>
        <dbReference type="SAM" id="Phobius"/>
    </source>
</evidence>
<evidence type="ECO:0000259" key="3">
    <source>
        <dbReference type="Pfam" id="PF01478"/>
    </source>
</evidence>
<dbReference type="InterPro" id="IPR050882">
    <property type="entry name" value="Prepilin_peptidase/N-MTase"/>
</dbReference>
<feature type="transmembrane region" description="Helical" evidence="2">
    <location>
        <begin position="110"/>
        <end position="142"/>
    </location>
</feature>
<feature type="transmembrane region" description="Helical" evidence="2">
    <location>
        <begin position="15"/>
        <end position="34"/>
    </location>
</feature>
<keyword evidence="2" id="KW-0472">Membrane</keyword>
<evidence type="ECO:0000313" key="5">
    <source>
        <dbReference type="Proteomes" id="UP000305417"/>
    </source>
</evidence>
<feature type="transmembrane region" description="Helical" evidence="2">
    <location>
        <begin position="41"/>
        <end position="61"/>
    </location>
</feature>
<dbReference type="Proteomes" id="UP000305417">
    <property type="component" value="Unassembled WGS sequence"/>
</dbReference>
<keyword evidence="5" id="KW-1185">Reference proteome</keyword>
<gene>
    <name evidence="4" type="ORF">FE247_00300</name>
</gene>
<accession>A0ABY2V861</accession>